<evidence type="ECO:0000313" key="2">
    <source>
        <dbReference type="Proteomes" id="UP001597319"/>
    </source>
</evidence>
<dbReference type="Proteomes" id="UP001597319">
    <property type="component" value="Unassembled WGS sequence"/>
</dbReference>
<dbReference type="RefSeq" id="WP_378293134.1">
    <property type="nucleotide sequence ID" value="NZ_JBHULE010000019.1"/>
</dbReference>
<keyword evidence="2" id="KW-1185">Reference proteome</keyword>
<gene>
    <name evidence="1" type="ORF">ACFSR1_12960</name>
</gene>
<evidence type="ECO:0008006" key="3">
    <source>
        <dbReference type="Google" id="ProtNLM"/>
    </source>
</evidence>
<name>A0ABW5LGU4_9FLAO</name>
<protein>
    <recommendedName>
        <fullName evidence="3">Transposase</fullName>
    </recommendedName>
</protein>
<dbReference type="EMBL" id="JBHULE010000019">
    <property type="protein sequence ID" value="MFD2563582.1"/>
    <property type="molecule type" value="Genomic_DNA"/>
</dbReference>
<accession>A0ABW5LGU4</accession>
<evidence type="ECO:0000313" key="1">
    <source>
        <dbReference type="EMBL" id="MFD2563582.1"/>
    </source>
</evidence>
<comment type="caution">
    <text evidence="1">The sequence shown here is derived from an EMBL/GenBank/DDBJ whole genome shotgun (WGS) entry which is preliminary data.</text>
</comment>
<reference evidence="2" key="1">
    <citation type="journal article" date="2019" name="Int. J. Syst. Evol. Microbiol.">
        <title>The Global Catalogue of Microorganisms (GCM) 10K type strain sequencing project: providing services to taxonomists for standard genome sequencing and annotation.</title>
        <authorList>
            <consortium name="The Broad Institute Genomics Platform"/>
            <consortium name="The Broad Institute Genome Sequencing Center for Infectious Disease"/>
            <person name="Wu L."/>
            <person name="Ma J."/>
        </authorList>
    </citation>
    <scope>NUCLEOTIDE SEQUENCE [LARGE SCALE GENOMIC DNA]</scope>
    <source>
        <strain evidence="2">KCTC 52274</strain>
    </source>
</reference>
<proteinExistence type="predicted"/>
<organism evidence="1 2">
    <name type="scientific">Aquimarina rubra</name>
    <dbReference type="NCBI Taxonomy" id="1920033"/>
    <lineage>
        <taxon>Bacteria</taxon>
        <taxon>Pseudomonadati</taxon>
        <taxon>Bacteroidota</taxon>
        <taxon>Flavobacteriia</taxon>
        <taxon>Flavobacteriales</taxon>
        <taxon>Flavobacteriaceae</taxon>
        <taxon>Aquimarina</taxon>
    </lineage>
</organism>
<sequence>MEISNGNPPLIIDAELYIAIEKFIKNEIINPISKKSNNFLTVDASSFTKRKIKGNNNKERDRCMRFNPSKMLSVYNKLIDIIIKYNGNNRTILLSISNFLPDLIIFIKPRTIETIKNGVGRLIPNGNSRKAI</sequence>